<reference evidence="2 3" key="1">
    <citation type="journal article" date="2015" name="Nature">
        <title>rRNA introns, odd ribosomes, and small enigmatic genomes across a large radiation of phyla.</title>
        <authorList>
            <person name="Brown C.T."/>
            <person name="Hug L.A."/>
            <person name="Thomas B.C."/>
            <person name="Sharon I."/>
            <person name="Castelle C.J."/>
            <person name="Singh A."/>
            <person name="Wilkins M.J."/>
            <person name="Williams K.H."/>
            <person name="Banfield J.F."/>
        </authorList>
    </citation>
    <scope>NUCLEOTIDE SEQUENCE [LARGE SCALE GENOMIC DNA]</scope>
</reference>
<dbReference type="InterPro" id="IPR043519">
    <property type="entry name" value="NT_sf"/>
</dbReference>
<feature type="domain" description="Polymerase nucleotidyl transferase" evidence="1">
    <location>
        <begin position="25"/>
        <end position="91"/>
    </location>
</feature>
<dbReference type="PANTHER" id="PTHR43449:SF1">
    <property type="entry name" value="POLYMERASE BETA NUCLEOTIDYLTRANSFERASE DOMAIN-CONTAINING PROTEIN"/>
    <property type="match status" value="1"/>
</dbReference>
<dbReference type="PANTHER" id="PTHR43449">
    <property type="entry name" value="NUCLEOTIDYLTRANSFERASE"/>
    <property type="match status" value="1"/>
</dbReference>
<dbReference type="SUPFAM" id="SSF81301">
    <property type="entry name" value="Nucleotidyltransferase"/>
    <property type="match status" value="1"/>
</dbReference>
<dbReference type="Proteomes" id="UP000034617">
    <property type="component" value="Unassembled WGS sequence"/>
</dbReference>
<dbReference type="EMBL" id="LCHM01000058">
    <property type="protein sequence ID" value="KKT35160.1"/>
    <property type="molecule type" value="Genomic_DNA"/>
</dbReference>
<dbReference type="GO" id="GO:0016779">
    <property type="term" value="F:nucleotidyltransferase activity"/>
    <property type="evidence" value="ECO:0007669"/>
    <property type="project" value="InterPro"/>
</dbReference>
<name>A0A0G1GKW3_9BACT</name>
<protein>
    <recommendedName>
        <fullName evidence="1">Polymerase nucleotidyl transferase domain-containing protein</fullName>
    </recommendedName>
</protein>
<dbReference type="Gene3D" id="3.30.460.10">
    <property type="entry name" value="Beta Polymerase, domain 2"/>
    <property type="match status" value="1"/>
</dbReference>
<organism evidence="2 3">
    <name type="scientific">Candidatus Gottesmanbacteria bacterium GW2011_GWB1_44_11c</name>
    <dbReference type="NCBI Taxonomy" id="1618447"/>
    <lineage>
        <taxon>Bacteria</taxon>
        <taxon>Candidatus Gottesmaniibacteriota</taxon>
    </lineage>
</organism>
<gene>
    <name evidence="2" type="ORF">UW22_C0058G0006</name>
</gene>
<dbReference type="Pfam" id="PF01909">
    <property type="entry name" value="NTP_transf_2"/>
    <property type="match status" value="1"/>
</dbReference>
<evidence type="ECO:0000313" key="2">
    <source>
        <dbReference type="EMBL" id="KKT35160.1"/>
    </source>
</evidence>
<dbReference type="CDD" id="cd05403">
    <property type="entry name" value="NT_KNTase_like"/>
    <property type="match status" value="1"/>
</dbReference>
<proteinExistence type="predicted"/>
<evidence type="ECO:0000259" key="1">
    <source>
        <dbReference type="Pfam" id="PF01909"/>
    </source>
</evidence>
<comment type="caution">
    <text evidence="2">The sequence shown here is derived from an EMBL/GenBank/DDBJ whole genome shotgun (WGS) entry which is preliminary data.</text>
</comment>
<dbReference type="AlphaFoldDB" id="A0A0G1GKW3"/>
<dbReference type="InterPro" id="IPR002934">
    <property type="entry name" value="Polymerase_NTP_transf_dom"/>
</dbReference>
<accession>A0A0G1GKW3</accession>
<sequence>MTSAVSDYIQQFVFNLRASRIPFSQVILFGSHAKGKTHAWSDLDLCVVSDVFGEDFQKETILLTKLLPKGDMPVDIIPYSINSFSDKYDPLAKEIRETGVLVS</sequence>
<evidence type="ECO:0000313" key="3">
    <source>
        <dbReference type="Proteomes" id="UP000034617"/>
    </source>
</evidence>